<evidence type="ECO:0000313" key="1">
    <source>
        <dbReference type="EMBL" id="KAJ8870125.1"/>
    </source>
</evidence>
<protein>
    <submittedName>
        <fullName evidence="1">Uncharacterized protein</fullName>
    </submittedName>
</protein>
<organism evidence="1 2">
    <name type="scientific">Dryococelus australis</name>
    <dbReference type="NCBI Taxonomy" id="614101"/>
    <lineage>
        <taxon>Eukaryota</taxon>
        <taxon>Metazoa</taxon>
        <taxon>Ecdysozoa</taxon>
        <taxon>Arthropoda</taxon>
        <taxon>Hexapoda</taxon>
        <taxon>Insecta</taxon>
        <taxon>Pterygota</taxon>
        <taxon>Neoptera</taxon>
        <taxon>Polyneoptera</taxon>
        <taxon>Phasmatodea</taxon>
        <taxon>Verophasmatodea</taxon>
        <taxon>Anareolatae</taxon>
        <taxon>Phasmatidae</taxon>
        <taxon>Eurycanthinae</taxon>
        <taxon>Dryococelus</taxon>
    </lineage>
</organism>
<dbReference type="EMBL" id="JARBHB010000013">
    <property type="protein sequence ID" value="KAJ8870125.1"/>
    <property type="molecule type" value="Genomic_DNA"/>
</dbReference>
<name>A0ABQ9GCJ0_9NEOP</name>
<dbReference type="PANTHER" id="PTHR34415:SF1">
    <property type="entry name" value="INTEGRASE CATALYTIC DOMAIN-CONTAINING PROTEIN"/>
    <property type="match status" value="1"/>
</dbReference>
<dbReference type="PANTHER" id="PTHR34415">
    <property type="entry name" value="INTEGRASE CATALYTIC DOMAIN-CONTAINING PROTEIN"/>
    <property type="match status" value="1"/>
</dbReference>
<evidence type="ECO:0000313" key="2">
    <source>
        <dbReference type="Proteomes" id="UP001159363"/>
    </source>
</evidence>
<accession>A0ABQ9GCJ0</accession>
<gene>
    <name evidence="1" type="ORF">PR048_029137</name>
</gene>
<dbReference type="Proteomes" id="UP001159363">
    <property type="component" value="Chromosome 12"/>
</dbReference>
<sequence length="618" mass="69033">MQEEEFYQRKAVFEMKRAYKQAAREGTCMVISLDFMQNPPLPRIRTNNSWYCVFGVHDLADDSATTYVYTETVVTKGANEVTSTLLHYFNSKVISADHLVLLSDGCSGQNENHSVVYFQYILVHRLFKKIIRVFPMIGYSCLPNDQDFALVENKIQTTIRLEVPVSSDFRMPSSPQRAAVAERLARSPPTKVNRVQSPAGSPDYRKWESCRTMSLVGVFSRGSPVPPALSFQRYIMPQSPLSALKTLLLKAVQISSILPLKLNLDEEATAATSHQNFAFLPILATCLESPSRTRYYTVPDPVKACARSAIAAVIPASRGPVMEFPALYGQPRQAWEYGGDRPRRRVALASCRVSECVCLRRSWRCPPAYVSAAPASFGLRGAATRPTVCVRRTPGGGGDDLRRSRHTVRNGERDGALTLSCPRYLRTIMLEGERDKIYVASIDKGVVSWMKSVKLRAPRDWVSQGRVQVVNPADPPPDYTHNIPASFVAAPVNLVQKVILSSEHRVQVSRCDLALHYPNALMTNRIAHCETRRPERCCSRTDVLERNTNNMFQNQFLHGAVICQTSIRRLAGRRPDHDGIRNKALSSSLFNKPAALFNTRGASKKGMSPAHRLPPANL</sequence>
<keyword evidence="2" id="KW-1185">Reference proteome</keyword>
<reference evidence="1 2" key="1">
    <citation type="submission" date="2023-02" db="EMBL/GenBank/DDBJ databases">
        <title>LHISI_Scaffold_Assembly.</title>
        <authorList>
            <person name="Stuart O.P."/>
            <person name="Cleave R."/>
            <person name="Magrath M.J.L."/>
            <person name="Mikheyev A.S."/>
        </authorList>
    </citation>
    <scope>NUCLEOTIDE SEQUENCE [LARGE SCALE GENOMIC DNA]</scope>
    <source>
        <strain evidence="1">Daus_M_001</strain>
        <tissue evidence="1">Leg muscle</tissue>
    </source>
</reference>
<proteinExistence type="predicted"/>
<comment type="caution">
    <text evidence="1">The sequence shown here is derived from an EMBL/GenBank/DDBJ whole genome shotgun (WGS) entry which is preliminary data.</text>
</comment>